<proteinExistence type="predicted"/>
<organism evidence="2 3">
    <name type="scientific">Paractinoplanes rhizophilus</name>
    <dbReference type="NCBI Taxonomy" id="1416877"/>
    <lineage>
        <taxon>Bacteria</taxon>
        <taxon>Bacillati</taxon>
        <taxon>Actinomycetota</taxon>
        <taxon>Actinomycetes</taxon>
        <taxon>Micromonosporales</taxon>
        <taxon>Micromonosporaceae</taxon>
        <taxon>Paractinoplanes</taxon>
    </lineage>
</organism>
<dbReference type="Gene3D" id="3.40.50.300">
    <property type="entry name" value="P-loop containing nucleotide triphosphate hydrolases"/>
    <property type="match status" value="1"/>
</dbReference>
<protein>
    <submittedName>
        <fullName evidence="2">FxSxx-COOH system tetratricopeptide repeat protein</fullName>
    </submittedName>
</protein>
<evidence type="ECO:0000313" key="3">
    <source>
        <dbReference type="Proteomes" id="UP001596548"/>
    </source>
</evidence>
<dbReference type="Pfam" id="PF13374">
    <property type="entry name" value="TPR_10"/>
    <property type="match status" value="2"/>
</dbReference>
<dbReference type="InterPro" id="IPR047738">
    <property type="entry name" value="SAV_2336-like_N"/>
</dbReference>
<dbReference type="NCBIfam" id="NF040586">
    <property type="entry name" value="FxSxx_TPR"/>
    <property type="match status" value="1"/>
</dbReference>
<dbReference type="PANTHER" id="PTHR46082:SF6">
    <property type="entry name" value="AAA+ ATPASE DOMAIN-CONTAINING PROTEIN-RELATED"/>
    <property type="match status" value="1"/>
</dbReference>
<dbReference type="SUPFAM" id="SSF52540">
    <property type="entry name" value="P-loop containing nucleoside triphosphate hydrolases"/>
    <property type="match status" value="1"/>
</dbReference>
<dbReference type="SUPFAM" id="SSF48452">
    <property type="entry name" value="TPR-like"/>
    <property type="match status" value="2"/>
</dbReference>
<dbReference type="InterPro" id="IPR011990">
    <property type="entry name" value="TPR-like_helical_dom_sf"/>
</dbReference>
<comment type="caution">
    <text evidence="2">The sequence shown here is derived from an EMBL/GenBank/DDBJ whole genome shotgun (WGS) entry which is preliminary data.</text>
</comment>
<dbReference type="InterPro" id="IPR002182">
    <property type="entry name" value="NB-ARC"/>
</dbReference>
<dbReference type="InterPro" id="IPR027417">
    <property type="entry name" value="P-loop_NTPase"/>
</dbReference>
<dbReference type="Pfam" id="PF00931">
    <property type="entry name" value="NB-ARC"/>
    <property type="match status" value="1"/>
</dbReference>
<dbReference type="Pfam" id="PF13424">
    <property type="entry name" value="TPR_12"/>
    <property type="match status" value="3"/>
</dbReference>
<reference evidence="3" key="1">
    <citation type="journal article" date="2019" name="Int. J. Syst. Evol. Microbiol.">
        <title>The Global Catalogue of Microorganisms (GCM) 10K type strain sequencing project: providing services to taxonomists for standard genome sequencing and annotation.</title>
        <authorList>
            <consortium name="The Broad Institute Genomics Platform"/>
            <consortium name="The Broad Institute Genome Sequencing Center for Infectious Disease"/>
            <person name="Wu L."/>
            <person name="Ma J."/>
        </authorList>
    </citation>
    <scope>NUCLEOTIDE SEQUENCE [LARGE SCALE GENOMIC DNA]</scope>
    <source>
        <strain evidence="3">XZYJT-10</strain>
    </source>
</reference>
<evidence type="ECO:0000259" key="1">
    <source>
        <dbReference type="Pfam" id="PF00931"/>
    </source>
</evidence>
<dbReference type="PANTHER" id="PTHR46082">
    <property type="entry name" value="ATP/GTP-BINDING PROTEIN-RELATED"/>
    <property type="match status" value="1"/>
</dbReference>
<accession>A0ABW2HX33</accession>
<dbReference type="NCBIfam" id="NF041121">
    <property type="entry name" value="SAV_2336_NTERM"/>
    <property type="match status" value="1"/>
</dbReference>
<keyword evidence="3" id="KW-1185">Reference proteome</keyword>
<gene>
    <name evidence="2" type="primary">fxsT</name>
    <name evidence="2" type="ORF">ACFQS1_20225</name>
</gene>
<dbReference type="InterPro" id="IPR053137">
    <property type="entry name" value="NLR-like"/>
</dbReference>
<dbReference type="Proteomes" id="UP001596548">
    <property type="component" value="Unassembled WGS sequence"/>
</dbReference>
<sequence>MTGRPFDPHPVTALPGRDQLAQALRRFVPVTTLALVVDDSPSMRVWAPTTSAFHELAATVFDEVNTYSLEPFRRTSEAPGSPDGQLVMVLSDGLAEFWTQPPADRVLQGWGRDVPVAIVNPYPQERWYRSNLSPRMVQLAASRAMSPNAELQIREPAEWTNPFDDPLHEAAVVVPLLELSPRWLTWWASLLGGPAGGWLDAVAHIADPDRSPGPGRPAADPVPVDAGPRELVGRFRAEASAPAFRLATFVASAPLELDALRMVQGALLPGSLPVHLAEVVTSPLLIDDRRQLAFRPGVREELLALAAREDTVRVVEVVSGYLGEPARNLLRAIEEPDVQPDTEVTPETAEFARLELAVLRALSGPYAVRAARLERAIGGLGDEPAGAFATTMPAPAGAEGSRRAARPSGYTGPAAPTAINALLQPEGEAAVWGNLPPRNGDFTGREELLDMLDRQLRRQRVTAVLPQALHGMGGVGKSQIATEYAYRHLADYDVVWFVPSEQPTQIFRALMELGERLGLALGQDAKTAVAAVQETLQAGHPYANWLLIFDNAETLETVQPYLPTGGTGKVLVTSRNVQWSGLAETLEIGVFARDESIALLRKRNPDLTEEEADRLAAVLDDLPLAIGQASAWRAATQEPVDEYLRLLAAKREDMAARVDDPRHEVAVAAASAVALEHLGRANPASLQLLQACAFMAPEPISRELFVGPPHVGFSPELGATLRNPSRLDRALREIERYGLARLNHGNPRTVQLHRLVRTVVLDQLTAEQRGDREHAAHLLLAAGNPGNPSATAQWPRFHALLPHVLASDLVGCEDEWARQLVLDVIGFSYYWGDQKGCRELATQVVERWSDMLGADDPQLLKAARWLGHVLRQLGEFAEAARYNADSLAKLRAANGPDDEETLDAMSLVAADLRAAGDFPGALALDQEAFQIAERVLGGNDPGTLVMAHSLGVSLRLNGNFPAALDRDMDTVRRRVEVLGADHYLTLLTQNGLTLDLRERGDYVEANRLQEKLYERIQKILGVDHPQTLMAARNLAVSRRRAGHHARARKLALETMNELRRRFGELNPEAIACSLNYAVDLRENDQVAESRELAERTRQDYHRTLGPDHPYTLYARTNLGIVLRLLGLVEAAYEHDNAAYQGLHERLGPRHVLTLTCATNLASDLAARGDLEAAKRLDEETFRKSREVLGADHPSTLAVALNLAFDRRADPEPVIAAYRRVLGRDHPVIAAAQAGQRANCDVDPMPL</sequence>
<dbReference type="RefSeq" id="WP_378970518.1">
    <property type="nucleotide sequence ID" value="NZ_JBHTBJ010000014.1"/>
</dbReference>
<feature type="domain" description="NB-ARC" evidence="1">
    <location>
        <begin position="468"/>
        <end position="602"/>
    </location>
</feature>
<dbReference type="EMBL" id="JBHTBJ010000014">
    <property type="protein sequence ID" value="MFC7276326.1"/>
    <property type="molecule type" value="Genomic_DNA"/>
</dbReference>
<evidence type="ECO:0000313" key="2">
    <source>
        <dbReference type="EMBL" id="MFC7276326.1"/>
    </source>
</evidence>
<dbReference type="Gene3D" id="1.25.40.10">
    <property type="entry name" value="Tetratricopeptide repeat domain"/>
    <property type="match status" value="2"/>
</dbReference>
<name>A0ABW2HX33_9ACTN</name>